<name>A0ABU6IWY7_9ACTN</name>
<feature type="compositionally biased region" description="Basic and acidic residues" evidence="1">
    <location>
        <begin position="45"/>
        <end position="56"/>
    </location>
</feature>
<sequence>MSAMSDAALKQERAELAAKDKQLAERMRQLQMDMREELIRTGDDADARGKWNEARKQRQAGTARMSEIEAEQMRREKAKPEYQKAVRDEEARRRQERHAADRFNRLSNTTYEQFDRRETEAVTGWMSGKRARRGR</sequence>
<reference evidence="2 3" key="1">
    <citation type="submission" date="2024-01" db="EMBL/GenBank/DDBJ databases">
        <title>novel species in genus Adlercreutzia.</title>
        <authorList>
            <person name="Liu X."/>
        </authorList>
    </citation>
    <scope>NUCLEOTIDE SEQUENCE [LARGE SCALE GENOMIC DNA]</scope>
    <source>
        <strain evidence="2 3">R22</strain>
    </source>
</reference>
<protein>
    <submittedName>
        <fullName evidence="2">Uncharacterized protein</fullName>
    </submittedName>
</protein>
<keyword evidence="3" id="KW-1185">Reference proteome</keyword>
<dbReference type="Proteomes" id="UP001343724">
    <property type="component" value="Unassembled WGS sequence"/>
</dbReference>
<dbReference type="EMBL" id="JAYMFH010000003">
    <property type="protein sequence ID" value="MEC4294366.1"/>
    <property type="molecule type" value="Genomic_DNA"/>
</dbReference>
<evidence type="ECO:0000256" key="1">
    <source>
        <dbReference type="SAM" id="MobiDB-lite"/>
    </source>
</evidence>
<evidence type="ECO:0000313" key="3">
    <source>
        <dbReference type="Proteomes" id="UP001343724"/>
    </source>
</evidence>
<accession>A0ABU6IWY7</accession>
<organism evidence="2 3">
    <name type="scientific">Adlercreutzia shanghongiae</name>
    <dbReference type="NCBI Taxonomy" id="3111773"/>
    <lineage>
        <taxon>Bacteria</taxon>
        <taxon>Bacillati</taxon>
        <taxon>Actinomycetota</taxon>
        <taxon>Coriobacteriia</taxon>
        <taxon>Eggerthellales</taxon>
        <taxon>Eggerthellaceae</taxon>
        <taxon>Adlercreutzia</taxon>
    </lineage>
</organism>
<dbReference type="RefSeq" id="WP_326454436.1">
    <property type="nucleotide sequence ID" value="NZ_JAYMFH010000003.1"/>
</dbReference>
<evidence type="ECO:0000313" key="2">
    <source>
        <dbReference type="EMBL" id="MEC4294366.1"/>
    </source>
</evidence>
<feature type="compositionally biased region" description="Basic and acidic residues" evidence="1">
    <location>
        <begin position="71"/>
        <end position="104"/>
    </location>
</feature>
<comment type="caution">
    <text evidence="2">The sequence shown here is derived from an EMBL/GenBank/DDBJ whole genome shotgun (WGS) entry which is preliminary data.</text>
</comment>
<proteinExistence type="predicted"/>
<feature type="region of interest" description="Disordered" evidence="1">
    <location>
        <begin position="45"/>
        <end position="135"/>
    </location>
</feature>
<gene>
    <name evidence="2" type="ORF">VJ920_03460</name>
</gene>